<evidence type="ECO:0000259" key="2">
    <source>
        <dbReference type="Pfam" id="PF00117"/>
    </source>
</evidence>
<reference evidence="3" key="1">
    <citation type="submission" date="2020-10" db="EMBL/GenBank/DDBJ databases">
        <title>High-Quality Genome Resource of Clonostachys rosea strain S41 by Oxford Nanopore Long-Read Sequencing.</title>
        <authorList>
            <person name="Wang H."/>
        </authorList>
    </citation>
    <scope>NUCLEOTIDE SEQUENCE</scope>
    <source>
        <strain evidence="3">S41</strain>
    </source>
</reference>
<dbReference type="PRINTS" id="PR00099">
    <property type="entry name" value="CPSGATASE"/>
</dbReference>
<dbReference type="AlphaFoldDB" id="A0A8H7NDI0"/>
<dbReference type="Gene3D" id="3.40.50.880">
    <property type="match status" value="1"/>
</dbReference>
<dbReference type="InterPro" id="IPR017926">
    <property type="entry name" value="GATASE"/>
</dbReference>
<protein>
    <recommendedName>
        <fullName evidence="2">Glutamine amidotransferase domain-containing protein</fullName>
    </recommendedName>
</protein>
<name>A0A8H7NDI0_BIOOC</name>
<dbReference type="Proteomes" id="UP000616885">
    <property type="component" value="Unassembled WGS sequence"/>
</dbReference>
<dbReference type="EMBL" id="JADCTT010000004">
    <property type="protein sequence ID" value="KAF9753673.1"/>
    <property type="molecule type" value="Genomic_DNA"/>
</dbReference>
<gene>
    <name evidence="3" type="ORF">IM811_012431</name>
</gene>
<comment type="caution">
    <text evidence="3">The sequence shown here is derived from an EMBL/GenBank/DDBJ whole genome shotgun (WGS) entry which is preliminary data.</text>
</comment>
<accession>A0A8H7NDI0</accession>
<evidence type="ECO:0000313" key="3">
    <source>
        <dbReference type="EMBL" id="KAF9753673.1"/>
    </source>
</evidence>
<evidence type="ECO:0000256" key="1">
    <source>
        <dbReference type="SAM" id="Phobius"/>
    </source>
</evidence>
<keyword evidence="1" id="KW-0812">Transmembrane</keyword>
<sequence>MVHGQHHGQHWVTLLIIVCSIPLSSTVIMMCRIRHMRQLLALTVGAQTVKMKYGNRAHNIPSLDLITGLCYITSQNHGYSVNSATLPSDFKEYFVNLNDGSNEGMMHKTRPILFTQFHPEAKGGPMDSAYLFDKYLQNVQREKESQAVYKDNRPSQFLLDILSRERVGVEPSPLAQAA</sequence>
<feature type="transmembrane region" description="Helical" evidence="1">
    <location>
        <begin position="12"/>
        <end position="31"/>
    </location>
</feature>
<dbReference type="Pfam" id="PF00117">
    <property type="entry name" value="GATase"/>
    <property type="match status" value="1"/>
</dbReference>
<keyword evidence="1" id="KW-1133">Transmembrane helix</keyword>
<dbReference type="InterPro" id="IPR029062">
    <property type="entry name" value="Class_I_gatase-like"/>
</dbReference>
<proteinExistence type="predicted"/>
<keyword evidence="1" id="KW-0472">Membrane</keyword>
<dbReference type="SUPFAM" id="SSF52317">
    <property type="entry name" value="Class I glutamine amidotransferase-like"/>
    <property type="match status" value="1"/>
</dbReference>
<dbReference type="PROSITE" id="PS51273">
    <property type="entry name" value="GATASE_TYPE_1"/>
    <property type="match status" value="1"/>
</dbReference>
<organism evidence="3 4">
    <name type="scientific">Bionectria ochroleuca</name>
    <name type="common">Gliocladium roseum</name>
    <dbReference type="NCBI Taxonomy" id="29856"/>
    <lineage>
        <taxon>Eukaryota</taxon>
        <taxon>Fungi</taxon>
        <taxon>Dikarya</taxon>
        <taxon>Ascomycota</taxon>
        <taxon>Pezizomycotina</taxon>
        <taxon>Sordariomycetes</taxon>
        <taxon>Hypocreomycetidae</taxon>
        <taxon>Hypocreales</taxon>
        <taxon>Bionectriaceae</taxon>
        <taxon>Clonostachys</taxon>
    </lineage>
</organism>
<feature type="domain" description="Glutamine amidotransferase" evidence="2">
    <location>
        <begin position="38"/>
        <end position="137"/>
    </location>
</feature>
<evidence type="ECO:0000313" key="4">
    <source>
        <dbReference type="Proteomes" id="UP000616885"/>
    </source>
</evidence>